<proteinExistence type="predicted"/>
<gene>
    <name evidence="2" type="ORF">AVEN_162305_1</name>
</gene>
<evidence type="ECO:0000256" key="1">
    <source>
        <dbReference type="SAM" id="SignalP"/>
    </source>
</evidence>
<name>A0A4Y2LWT2_ARAVE</name>
<keyword evidence="1" id="KW-0732">Signal</keyword>
<reference evidence="2 3" key="1">
    <citation type="journal article" date="2019" name="Sci. Rep.">
        <title>Orb-weaving spider Araneus ventricosus genome elucidates the spidroin gene catalogue.</title>
        <authorList>
            <person name="Kono N."/>
            <person name="Nakamura H."/>
            <person name="Ohtoshi R."/>
            <person name="Moran D.A.P."/>
            <person name="Shinohara A."/>
            <person name="Yoshida Y."/>
            <person name="Fujiwara M."/>
            <person name="Mori M."/>
            <person name="Tomita M."/>
            <person name="Arakawa K."/>
        </authorList>
    </citation>
    <scope>NUCLEOTIDE SEQUENCE [LARGE SCALE GENOMIC DNA]</scope>
</reference>
<comment type="caution">
    <text evidence="2">The sequence shown here is derived from an EMBL/GenBank/DDBJ whole genome shotgun (WGS) entry which is preliminary data.</text>
</comment>
<accession>A0A4Y2LWT2</accession>
<dbReference type="Proteomes" id="UP000499080">
    <property type="component" value="Unassembled WGS sequence"/>
</dbReference>
<organism evidence="2 3">
    <name type="scientific">Araneus ventricosus</name>
    <name type="common">Orbweaver spider</name>
    <name type="synonym">Epeira ventricosa</name>
    <dbReference type="NCBI Taxonomy" id="182803"/>
    <lineage>
        <taxon>Eukaryota</taxon>
        <taxon>Metazoa</taxon>
        <taxon>Ecdysozoa</taxon>
        <taxon>Arthropoda</taxon>
        <taxon>Chelicerata</taxon>
        <taxon>Arachnida</taxon>
        <taxon>Araneae</taxon>
        <taxon>Araneomorphae</taxon>
        <taxon>Entelegynae</taxon>
        <taxon>Araneoidea</taxon>
        <taxon>Araneidae</taxon>
        <taxon>Araneus</taxon>
    </lineage>
</organism>
<evidence type="ECO:0000313" key="2">
    <source>
        <dbReference type="EMBL" id="GBN18543.1"/>
    </source>
</evidence>
<dbReference type="EMBL" id="BGPR01006388">
    <property type="protein sequence ID" value="GBN18543.1"/>
    <property type="molecule type" value="Genomic_DNA"/>
</dbReference>
<feature type="chain" id="PRO_5021392733" evidence="1">
    <location>
        <begin position="19"/>
        <end position="96"/>
    </location>
</feature>
<keyword evidence="3" id="KW-1185">Reference proteome</keyword>
<protein>
    <submittedName>
        <fullName evidence="2">Uncharacterized protein</fullName>
    </submittedName>
</protein>
<dbReference type="AlphaFoldDB" id="A0A4Y2LWT2"/>
<feature type="signal peptide" evidence="1">
    <location>
        <begin position="1"/>
        <end position="18"/>
    </location>
</feature>
<sequence>MSCHSCLVSLLHFSPMFCDCRVYSQVDETRRIARQEMADDPSGCSCGSGNRIEPFVPPWVAATSGEKEASEKYTEEKHFVFSSNRSSLSPSDYKDQ</sequence>
<dbReference type="OrthoDB" id="6422239at2759"/>
<evidence type="ECO:0000313" key="3">
    <source>
        <dbReference type="Proteomes" id="UP000499080"/>
    </source>
</evidence>